<evidence type="ECO:0000313" key="2">
    <source>
        <dbReference type="EMBL" id="CUS13515.1"/>
    </source>
</evidence>
<dbReference type="AlphaFoldDB" id="A0A292Q3I8"/>
<proteinExistence type="predicted"/>
<evidence type="ECO:0000313" key="3">
    <source>
        <dbReference type="Proteomes" id="UP001412239"/>
    </source>
</evidence>
<evidence type="ECO:0000256" key="1">
    <source>
        <dbReference type="SAM" id="MobiDB-lite"/>
    </source>
</evidence>
<feature type="compositionally biased region" description="Polar residues" evidence="1">
    <location>
        <begin position="273"/>
        <end position="295"/>
    </location>
</feature>
<sequence length="412" mass="45535">MSTNPRFTKHWQRKINLNKNTPAATKHIPGKCPLLSDNCNTEYSPIGQVTMPPCTSETALSRGTKESEKDKYEVSCDEDFDAWLTKWEAQEAQRVINGAPIRYNEHGQEIDDDLEEYLSKVQREISRSIFEKTTEGVLAHKDCEEAGLVERKPGYLPPPLLKPNLTDEVPEDIKYMRQAEQQGFGTPMQGIAITAAVYQDLNSEIDKEEKIRIEMKKTTTRVMSGKDTSVRASWTGDDNTATKSPSNNQSTFSINQCISRPPGWPESIPLPPTSRNRNSCQPGQPDQSPIANSNGGEEPNTLCESESPRAIGYYQGTEAYIRTDTAYTKGPAANPTRDLNKAIRDAGYHSIPMCKLDQMTIRAIGAVQGIAKEGEGEKIVVVVTSGAVARNEKGFSAPIFDSGNLIFVGMLN</sequence>
<dbReference type="EMBL" id="LN890972">
    <property type="protein sequence ID" value="CUS13515.1"/>
    <property type="molecule type" value="Genomic_DNA"/>
</dbReference>
<feature type="region of interest" description="Disordered" evidence="1">
    <location>
        <begin position="219"/>
        <end position="308"/>
    </location>
</feature>
<organism evidence="2 3">
    <name type="scientific">Tuber aestivum</name>
    <name type="common">summer truffle</name>
    <dbReference type="NCBI Taxonomy" id="59557"/>
    <lineage>
        <taxon>Eukaryota</taxon>
        <taxon>Fungi</taxon>
        <taxon>Dikarya</taxon>
        <taxon>Ascomycota</taxon>
        <taxon>Pezizomycotina</taxon>
        <taxon>Pezizomycetes</taxon>
        <taxon>Pezizales</taxon>
        <taxon>Tuberaceae</taxon>
        <taxon>Tuber</taxon>
    </lineage>
</organism>
<protein>
    <submittedName>
        <fullName evidence="2">Uncharacterized protein</fullName>
    </submittedName>
</protein>
<feature type="compositionally biased region" description="Polar residues" evidence="1">
    <location>
        <begin position="220"/>
        <end position="258"/>
    </location>
</feature>
<dbReference type="Proteomes" id="UP001412239">
    <property type="component" value="Unassembled WGS sequence"/>
</dbReference>
<feature type="compositionally biased region" description="Pro residues" evidence="1">
    <location>
        <begin position="262"/>
        <end position="272"/>
    </location>
</feature>
<name>A0A292Q3I8_9PEZI</name>
<gene>
    <name evidence="2" type="ORF">GSTUAT00002453001</name>
</gene>
<keyword evidence="3" id="KW-1185">Reference proteome</keyword>
<reference evidence="2" key="1">
    <citation type="submission" date="2015-10" db="EMBL/GenBank/DDBJ databases">
        <authorList>
            <person name="Regsiter A."/>
            <person name="william w."/>
        </authorList>
    </citation>
    <scope>NUCLEOTIDE SEQUENCE</scope>
    <source>
        <strain evidence="2">Montdore</strain>
    </source>
</reference>
<accession>A0A292Q3I8</accession>